<evidence type="ECO:0000259" key="8">
    <source>
        <dbReference type="PROSITE" id="PS51294"/>
    </source>
</evidence>
<dbReference type="AlphaFoldDB" id="A0AAD5Z4W8"/>
<evidence type="ECO:0000256" key="2">
    <source>
        <dbReference type="ARBA" id="ARBA00023015"/>
    </source>
</evidence>
<feature type="region of interest" description="Disordered" evidence="6">
    <location>
        <begin position="133"/>
        <end position="153"/>
    </location>
</feature>
<keyword evidence="10" id="KW-1185">Reference proteome</keyword>
<reference evidence="9 10" key="1">
    <citation type="journal article" date="2022" name="Cell">
        <title>Repeat-based holocentromeres influence genome architecture and karyotype evolution.</title>
        <authorList>
            <person name="Hofstatter P.G."/>
            <person name="Thangavel G."/>
            <person name="Lux T."/>
            <person name="Neumann P."/>
            <person name="Vondrak T."/>
            <person name="Novak P."/>
            <person name="Zhang M."/>
            <person name="Costa L."/>
            <person name="Castellani M."/>
            <person name="Scott A."/>
            <person name="Toegelov H."/>
            <person name="Fuchs J."/>
            <person name="Mata-Sucre Y."/>
            <person name="Dias Y."/>
            <person name="Vanzela A.L.L."/>
            <person name="Huettel B."/>
            <person name="Almeida C.C.S."/>
            <person name="Simkova H."/>
            <person name="Souza G."/>
            <person name="Pedrosa-Harand A."/>
            <person name="Macas J."/>
            <person name="Mayer K.F.X."/>
            <person name="Houben A."/>
            <person name="Marques A."/>
        </authorList>
    </citation>
    <scope>NUCLEOTIDE SEQUENCE [LARGE SCALE GENOMIC DNA]</scope>
    <source>
        <strain evidence="9">RhyTen1mFocal</strain>
    </source>
</reference>
<dbReference type="PROSITE" id="PS50090">
    <property type="entry name" value="MYB_LIKE"/>
    <property type="match status" value="2"/>
</dbReference>
<dbReference type="EMBL" id="JAMRDG010000002">
    <property type="protein sequence ID" value="KAJ3686967.1"/>
    <property type="molecule type" value="Genomic_DNA"/>
</dbReference>
<feature type="domain" description="Myb-like" evidence="7">
    <location>
        <begin position="9"/>
        <end position="61"/>
    </location>
</feature>
<dbReference type="SUPFAM" id="SSF46689">
    <property type="entry name" value="Homeodomain-like"/>
    <property type="match status" value="1"/>
</dbReference>
<evidence type="ECO:0000256" key="6">
    <source>
        <dbReference type="SAM" id="MobiDB-lite"/>
    </source>
</evidence>
<dbReference type="InterPro" id="IPR001005">
    <property type="entry name" value="SANT/Myb"/>
</dbReference>
<dbReference type="InterPro" id="IPR017930">
    <property type="entry name" value="Myb_dom"/>
</dbReference>
<gene>
    <name evidence="9" type="ORF">LUZ61_016131</name>
</gene>
<evidence type="ECO:0000259" key="7">
    <source>
        <dbReference type="PROSITE" id="PS50090"/>
    </source>
</evidence>
<dbReference type="Proteomes" id="UP001210211">
    <property type="component" value="Unassembled WGS sequence"/>
</dbReference>
<dbReference type="SMART" id="SM00717">
    <property type="entry name" value="SANT"/>
    <property type="match status" value="2"/>
</dbReference>
<sequence>MGRAPCCDKIGLKKGRWTEEEDEILVNFIEAHGEGSWRSLPKKAGLLRCGKSCRLRWINYLRTGLKRGNFSNGEEELIIKLHATLGNRWSQIASQLPGRTDNDIKNYWNSHLSRRIDSYPQVNSGRNTEVESVKSSQKNCEKNNNKKKTAQTATLKKKKTVVGKTLNPQHLFQHSNEEDCTPVPVPDDDKAKSEFSNLFDEVLYNSCDVDALNYPFSSNIYEHTEPLCIESNRTTSEYSCTTEELGTSKDAITNVQCSPDLSSIFREIENLLDIKETDAELENNSYMIGDSKDDSLVNIVPIQEADGDLASSDFLWDMDLWSTL</sequence>
<dbReference type="InterPro" id="IPR015495">
    <property type="entry name" value="Myb_TF_plants"/>
</dbReference>
<evidence type="ECO:0000256" key="4">
    <source>
        <dbReference type="ARBA" id="ARBA00023163"/>
    </source>
</evidence>
<keyword evidence="2" id="KW-0805">Transcription regulation</keyword>
<keyword evidence="5" id="KW-0539">Nucleus</keyword>
<dbReference type="CDD" id="cd00167">
    <property type="entry name" value="SANT"/>
    <property type="match status" value="2"/>
</dbReference>
<comment type="caution">
    <text evidence="9">The sequence shown here is derived from an EMBL/GenBank/DDBJ whole genome shotgun (WGS) entry which is preliminary data.</text>
</comment>
<proteinExistence type="predicted"/>
<dbReference type="GO" id="GO:0005634">
    <property type="term" value="C:nucleus"/>
    <property type="evidence" value="ECO:0007669"/>
    <property type="project" value="UniProtKB-SubCell"/>
</dbReference>
<dbReference type="PANTHER" id="PTHR47999">
    <property type="entry name" value="TRANSCRIPTION FACTOR MYB8-RELATED-RELATED"/>
    <property type="match status" value="1"/>
</dbReference>
<evidence type="ECO:0000256" key="3">
    <source>
        <dbReference type="ARBA" id="ARBA00023125"/>
    </source>
</evidence>
<dbReference type="Pfam" id="PF00249">
    <property type="entry name" value="Myb_DNA-binding"/>
    <property type="match status" value="2"/>
</dbReference>
<feature type="domain" description="Myb-like" evidence="7">
    <location>
        <begin position="62"/>
        <end position="112"/>
    </location>
</feature>
<dbReference type="GO" id="GO:0003677">
    <property type="term" value="F:DNA binding"/>
    <property type="evidence" value="ECO:0007669"/>
    <property type="project" value="UniProtKB-KW"/>
</dbReference>
<accession>A0AAD5Z4W8</accession>
<evidence type="ECO:0000256" key="1">
    <source>
        <dbReference type="ARBA" id="ARBA00004123"/>
    </source>
</evidence>
<evidence type="ECO:0000313" key="9">
    <source>
        <dbReference type="EMBL" id="KAJ3686967.1"/>
    </source>
</evidence>
<feature type="domain" description="HTH myb-type" evidence="8">
    <location>
        <begin position="62"/>
        <end position="116"/>
    </location>
</feature>
<evidence type="ECO:0000313" key="10">
    <source>
        <dbReference type="Proteomes" id="UP001210211"/>
    </source>
</evidence>
<dbReference type="InterPro" id="IPR009057">
    <property type="entry name" value="Homeodomain-like_sf"/>
</dbReference>
<dbReference type="PROSITE" id="PS51294">
    <property type="entry name" value="HTH_MYB"/>
    <property type="match status" value="2"/>
</dbReference>
<feature type="domain" description="HTH myb-type" evidence="8">
    <location>
        <begin position="9"/>
        <end position="61"/>
    </location>
</feature>
<protein>
    <submittedName>
        <fullName evidence="9">Uncharacterized protein</fullName>
    </submittedName>
</protein>
<name>A0AAD5Z4W8_9POAL</name>
<organism evidence="9 10">
    <name type="scientific">Rhynchospora tenuis</name>
    <dbReference type="NCBI Taxonomy" id="198213"/>
    <lineage>
        <taxon>Eukaryota</taxon>
        <taxon>Viridiplantae</taxon>
        <taxon>Streptophyta</taxon>
        <taxon>Embryophyta</taxon>
        <taxon>Tracheophyta</taxon>
        <taxon>Spermatophyta</taxon>
        <taxon>Magnoliopsida</taxon>
        <taxon>Liliopsida</taxon>
        <taxon>Poales</taxon>
        <taxon>Cyperaceae</taxon>
        <taxon>Cyperoideae</taxon>
        <taxon>Rhynchosporeae</taxon>
        <taxon>Rhynchospora</taxon>
    </lineage>
</organism>
<keyword evidence="4" id="KW-0804">Transcription</keyword>
<dbReference type="FunFam" id="1.10.10.60:FF:000121">
    <property type="entry name" value="Myb transcription factor"/>
    <property type="match status" value="1"/>
</dbReference>
<comment type="subcellular location">
    <subcellularLocation>
        <location evidence="1">Nucleus</location>
    </subcellularLocation>
</comment>
<dbReference type="Gene3D" id="1.10.10.60">
    <property type="entry name" value="Homeodomain-like"/>
    <property type="match status" value="2"/>
</dbReference>
<keyword evidence="3" id="KW-0238">DNA-binding</keyword>
<evidence type="ECO:0000256" key="5">
    <source>
        <dbReference type="ARBA" id="ARBA00023242"/>
    </source>
</evidence>
<dbReference type="PANTHER" id="PTHR47999:SF6">
    <property type="entry name" value="MYB-RELATED PROTEIN P"/>
    <property type="match status" value="1"/>
</dbReference>